<evidence type="ECO:0000256" key="12">
    <source>
        <dbReference type="ARBA" id="ARBA00022824"/>
    </source>
</evidence>
<evidence type="ECO:0000256" key="2">
    <source>
        <dbReference type="ARBA" id="ARBA00004371"/>
    </source>
</evidence>
<evidence type="ECO:0000256" key="17">
    <source>
        <dbReference type="ARBA" id="ARBA00023180"/>
    </source>
</evidence>
<dbReference type="GO" id="GO:0046872">
    <property type="term" value="F:metal ion binding"/>
    <property type="evidence" value="ECO:0007669"/>
    <property type="project" value="UniProtKB-KW"/>
</dbReference>
<protein>
    <recommendedName>
        <fullName evidence="5">Carboxypeptidase Q</fullName>
    </recommendedName>
    <alternativeName>
        <fullName evidence="20">Plasma glutamate carboxypeptidase</fullName>
    </alternativeName>
</protein>
<keyword evidence="17" id="KW-0325">Glycoprotein</keyword>
<evidence type="ECO:0000256" key="18">
    <source>
        <dbReference type="ARBA" id="ARBA00023228"/>
    </source>
</evidence>
<keyword evidence="15" id="KW-0482">Metalloprotease</keyword>
<keyword evidence="8" id="KW-0645">Protease</keyword>
<dbReference type="EMBL" id="UINC01002016">
    <property type="protein sequence ID" value="SUZ91916.1"/>
    <property type="molecule type" value="Genomic_DNA"/>
</dbReference>
<keyword evidence="6" id="KW-0964">Secreted</keyword>
<dbReference type="GO" id="GO:0004180">
    <property type="term" value="F:carboxypeptidase activity"/>
    <property type="evidence" value="ECO:0007669"/>
    <property type="project" value="UniProtKB-KW"/>
</dbReference>
<organism evidence="22">
    <name type="scientific">marine metagenome</name>
    <dbReference type="NCBI Taxonomy" id="408172"/>
    <lineage>
        <taxon>unclassified sequences</taxon>
        <taxon>metagenomes</taxon>
        <taxon>ecological metagenomes</taxon>
    </lineage>
</organism>
<sequence>MIMKIQRIPALFAYIFFLLLSSVTIAQVNQTAVAEYPLACVAPSSETAGLDFTADDSYLRFVEASNDAYLEIDGNRMKQLVVDQAEIAHRYRNAGNQFWGRIIGTKSDHDTALWMMEQLNQSGVENVRQDPIVLPPQWIPERWVVSATKGRKSVELTSAWPAYGSLGTGLEGLELELVDVGLGLATDFIGRNVAGKAVVVHSIPTSGTIINSAARSGAIRRADELGAAAILVVLELPGNLQTAFYDVGTNVPTLSIGSADGAALQQLLTDSSNNNSVKIDVQFEVNMVEGLTTSSVRGEVPASSADAERIVIVAHRDAYFEGASDNASGVATALELMRYFAQVPESQRIRTIEIIGTPGHHNLARTGHNWLFENRESILDQTVLLINAEHSAHALIDRWGNELCSTNSIGPFSWRINGSGKLTATTLQAFDEFGIPRWTETGGPAGEIRTISNLVPSVVLMHAGVLLHTNIETAEAIPAVSLAATTRAFAKIIDQANGMSFEDLSRRSR</sequence>
<evidence type="ECO:0000256" key="3">
    <source>
        <dbReference type="ARBA" id="ARBA00004555"/>
    </source>
</evidence>
<dbReference type="SUPFAM" id="SSF52025">
    <property type="entry name" value="PA domain"/>
    <property type="match status" value="1"/>
</dbReference>
<evidence type="ECO:0000256" key="13">
    <source>
        <dbReference type="ARBA" id="ARBA00022833"/>
    </source>
</evidence>
<evidence type="ECO:0000256" key="16">
    <source>
        <dbReference type="ARBA" id="ARBA00023145"/>
    </source>
</evidence>
<dbReference type="Gene3D" id="3.40.630.10">
    <property type="entry name" value="Zn peptidases"/>
    <property type="match status" value="1"/>
</dbReference>
<evidence type="ECO:0000256" key="14">
    <source>
        <dbReference type="ARBA" id="ARBA00023034"/>
    </source>
</evidence>
<keyword evidence="7" id="KW-0121">Carboxypeptidase</keyword>
<proteinExistence type="predicted"/>
<dbReference type="Gene3D" id="3.50.30.30">
    <property type="match status" value="1"/>
</dbReference>
<evidence type="ECO:0000256" key="20">
    <source>
        <dbReference type="ARBA" id="ARBA00033328"/>
    </source>
</evidence>
<keyword evidence="9" id="KW-0479">Metal-binding</keyword>
<reference evidence="22" key="1">
    <citation type="submission" date="2018-05" db="EMBL/GenBank/DDBJ databases">
        <authorList>
            <person name="Lanie J.A."/>
            <person name="Ng W.-L."/>
            <person name="Kazmierczak K.M."/>
            <person name="Andrzejewski T.M."/>
            <person name="Davidsen T.M."/>
            <person name="Wayne K.J."/>
            <person name="Tettelin H."/>
            <person name="Glass J.I."/>
            <person name="Rusch D."/>
            <person name="Podicherti R."/>
            <person name="Tsui H.-C.T."/>
            <person name="Winkler M.E."/>
        </authorList>
    </citation>
    <scope>NUCLEOTIDE SEQUENCE</scope>
</reference>
<dbReference type="GO" id="GO:0006508">
    <property type="term" value="P:proteolysis"/>
    <property type="evidence" value="ECO:0007669"/>
    <property type="project" value="UniProtKB-KW"/>
</dbReference>
<evidence type="ECO:0000256" key="4">
    <source>
        <dbReference type="ARBA" id="ARBA00004613"/>
    </source>
</evidence>
<evidence type="ECO:0000259" key="21">
    <source>
        <dbReference type="Pfam" id="PF04389"/>
    </source>
</evidence>
<comment type="subcellular location">
    <subcellularLocation>
        <location evidence="1">Endoplasmic reticulum</location>
    </subcellularLocation>
    <subcellularLocation>
        <location evidence="3">Golgi apparatus</location>
    </subcellularLocation>
    <subcellularLocation>
        <location evidence="2">Lysosome</location>
    </subcellularLocation>
    <subcellularLocation>
        <location evidence="4">Secreted</location>
    </subcellularLocation>
</comment>
<dbReference type="GO" id="GO:0005783">
    <property type="term" value="C:endoplasmic reticulum"/>
    <property type="evidence" value="ECO:0007669"/>
    <property type="project" value="UniProtKB-SubCell"/>
</dbReference>
<dbReference type="GO" id="GO:0005794">
    <property type="term" value="C:Golgi apparatus"/>
    <property type="evidence" value="ECO:0007669"/>
    <property type="project" value="UniProtKB-SubCell"/>
</dbReference>
<dbReference type="GO" id="GO:0005764">
    <property type="term" value="C:lysosome"/>
    <property type="evidence" value="ECO:0007669"/>
    <property type="project" value="UniProtKB-SubCell"/>
</dbReference>
<dbReference type="InterPro" id="IPR007484">
    <property type="entry name" value="Peptidase_M28"/>
</dbReference>
<gene>
    <name evidence="22" type="ORF">METZ01_LOCUS44770</name>
</gene>
<dbReference type="GO" id="GO:0005576">
    <property type="term" value="C:extracellular region"/>
    <property type="evidence" value="ECO:0007669"/>
    <property type="project" value="UniProtKB-SubCell"/>
</dbReference>
<evidence type="ECO:0000256" key="11">
    <source>
        <dbReference type="ARBA" id="ARBA00022801"/>
    </source>
</evidence>
<dbReference type="PANTHER" id="PTHR12053">
    <property type="entry name" value="PROTEASE FAMILY M28 PLASMA GLUTAMATE CARBOXYPEPTIDASE-RELATED"/>
    <property type="match status" value="1"/>
</dbReference>
<evidence type="ECO:0000256" key="19">
    <source>
        <dbReference type="ARBA" id="ARBA00025833"/>
    </source>
</evidence>
<dbReference type="InterPro" id="IPR039866">
    <property type="entry name" value="CPQ"/>
</dbReference>
<evidence type="ECO:0000256" key="5">
    <source>
        <dbReference type="ARBA" id="ARBA00014116"/>
    </source>
</evidence>
<evidence type="ECO:0000256" key="15">
    <source>
        <dbReference type="ARBA" id="ARBA00023049"/>
    </source>
</evidence>
<dbReference type="PANTHER" id="PTHR12053:SF3">
    <property type="entry name" value="CARBOXYPEPTIDASE Q"/>
    <property type="match status" value="1"/>
</dbReference>
<evidence type="ECO:0000256" key="9">
    <source>
        <dbReference type="ARBA" id="ARBA00022723"/>
    </source>
</evidence>
<keyword evidence="16" id="KW-0865">Zymogen</keyword>
<evidence type="ECO:0000256" key="8">
    <source>
        <dbReference type="ARBA" id="ARBA00022670"/>
    </source>
</evidence>
<evidence type="ECO:0000313" key="22">
    <source>
        <dbReference type="EMBL" id="SUZ91916.1"/>
    </source>
</evidence>
<evidence type="ECO:0000256" key="1">
    <source>
        <dbReference type="ARBA" id="ARBA00004240"/>
    </source>
</evidence>
<dbReference type="InterPro" id="IPR046450">
    <property type="entry name" value="PA_dom_sf"/>
</dbReference>
<keyword evidence="10" id="KW-0732">Signal</keyword>
<comment type="subunit">
    <text evidence="19">Homodimer. The monomeric form is inactive while the homodimer is active.</text>
</comment>
<feature type="domain" description="Peptidase M28" evidence="21">
    <location>
        <begin position="299"/>
        <end position="354"/>
    </location>
</feature>
<dbReference type="GO" id="GO:0070573">
    <property type="term" value="F:metallodipeptidase activity"/>
    <property type="evidence" value="ECO:0007669"/>
    <property type="project" value="InterPro"/>
</dbReference>
<dbReference type="SUPFAM" id="SSF53187">
    <property type="entry name" value="Zn-dependent exopeptidases"/>
    <property type="match status" value="1"/>
</dbReference>
<keyword evidence="18" id="KW-0458">Lysosome</keyword>
<dbReference type="AlphaFoldDB" id="A0A381RJB6"/>
<keyword evidence="11" id="KW-0378">Hydrolase</keyword>
<keyword evidence="13" id="KW-0862">Zinc</keyword>
<accession>A0A381RJB6</accession>
<keyword evidence="12" id="KW-0256">Endoplasmic reticulum</keyword>
<name>A0A381RJB6_9ZZZZ</name>
<evidence type="ECO:0000256" key="6">
    <source>
        <dbReference type="ARBA" id="ARBA00022525"/>
    </source>
</evidence>
<dbReference type="Pfam" id="PF04389">
    <property type="entry name" value="Peptidase_M28"/>
    <property type="match status" value="1"/>
</dbReference>
<evidence type="ECO:0000256" key="7">
    <source>
        <dbReference type="ARBA" id="ARBA00022645"/>
    </source>
</evidence>
<evidence type="ECO:0000256" key="10">
    <source>
        <dbReference type="ARBA" id="ARBA00022729"/>
    </source>
</evidence>
<keyword evidence="14" id="KW-0333">Golgi apparatus</keyword>